<dbReference type="SUPFAM" id="SSF53756">
    <property type="entry name" value="UDP-Glycosyltransferase/glycogen phosphorylase"/>
    <property type="match status" value="1"/>
</dbReference>
<dbReference type="OrthoDB" id="9797829at2"/>
<comment type="caution">
    <text evidence="2">The sequence shown here is derived from an EMBL/GenBank/DDBJ whole genome shotgun (WGS) entry which is preliminary data.</text>
</comment>
<keyword evidence="3" id="KW-1185">Reference proteome</keyword>
<keyword evidence="1 2" id="KW-0808">Transferase</keyword>
<dbReference type="RefSeq" id="WP_111147199.1">
    <property type="nucleotide sequence ID" value="NZ_QKRB01000044.1"/>
</dbReference>
<dbReference type="GO" id="GO:0016757">
    <property type="term" value="F:glycosyltransferase activity"/>
    <property type="evidence" value="ECO:0007669"/>
    <property type="project" value="TreeGrafter"/>
</dbReference>
<dbReference type="PANTHER" id="PTHR46401">
    <property type="entry name" value="GLYCOSYLTRANSFERASE WBBK-RELATED"/>
    <property type="match status" value="1"/>
</dbReference>
<dbReference type="Gene3D" id="3.40.50.11090">
    <property type="match status" value="1"/>
</dbReference>
<organism evidence="2 3">
    <name type="scientific">Paenibacillus sambharensis</name>
    <dbReference type="NCBI Taxonomy" id="1803190"/>
    <lineage>
        <taxon>Bacteria</taxon>
        <taxon>Bacillati</taxon>
        <taxon>Bacillota</taxon>
        <taxon>Bacilli</taxon>
        <taxon>Bacillales</taxon>
        <taxon>Paenibacillaceae</taxon>
        <taxon>Paenibacillus</taxon>
    </lineage>
</organism>
<dbReference type="Pfam" id="PF13692">
    <property type="entry name" value="Glyco_trans_1_4"/>
    <property type="match status" value="1"/>
</dbReference>
<sequence>MKARIIFVLETTGLAGGIKNVFELADRLALCGYQTEIYALGGLPRWFPLAAPLRQFPNYHHLERELRRQDALKVATWWRTAPVVWSSCDPRRGGRGTPYYLVQDIEEYYYQDPDRPDIREQVLATYRLPMNYLTISSWVEEQLFSRFGQRAACISIAIDQGLFSPSRRDAAHNPNQIAACSRQSQPLKGYSVTREAVQLVHRRMPGIQFLTYGTEAERLPALPHRHVQAPDDREVAAIYKASGVFVQTSRHEGFGLPMLEAMACGTPVVCTKAEGNEEFCLDGWNCLLVDKDDAEAAARAIERVLCDPRLAEYLAANAVQTARQYNWPAVLAKLDTALASNIDREEFGG</sequence>
<dbReference type="GO" id="GO:0009103">
    <property type="term" value="P:lipopolysaccharide biosynthetic process"/>
    <property type="evidence" value="ECO:0007669"/>
    <property type="project" value="TreeGrafter"/>
</dbReference>
<dbReference type="EMBL" id="QKRB01000044">
    <property type="protein sequence ID" value="PZD95569.1"/>
    <property type="molecule type" value="Genomic_DNA"/>
</dbReference>
<gene>
    <name evidence="2" type="ORF">DNH61_13660</name>
</gene>
<dbReference type="Gene3D" id="3.40.50.2000">
    <property type="entry name" value="Glycogen Phosphorylase B"/>
    <property type="match status" value="1"/>
</dbReference>
<dbReference type="CDD" id="cd03801">
    <property type="entry name" value="GT4_PimA-like"/>
    <property type="match status" value="1"/>
</dbReference>
<proteinExistence type="predicted"/>
<accession>A0A2W1L9Z4</accession>
<evidence type="ECO:0000256" key="1">
    <source>
        <dbReference type="ARBA" id="ARBA00022679"/>
    </source>
</evidence>
<dbReference type="Proteomes" id="UP000249522">
    <property type="component" value="Unassembled WGS sequence"/>
</dbReference>
<evidence type="ECO:0000313" key="3">
    <source>
        <dbReference type="Proteomes" id="UP000249522"/>
    </source>
</evidence>
<name>A0A2W1L9Z4_9BACL</name>
<reference evidence="2 3" key="1">
    <citation type="submission" date="2018-06" db="EMBL/GenBank/DDBJ databases">
        <title>Paenibacillus imtechensis sp. nov.</title>
        <authorList>
            <person name="Pinnaka A.K."/>
            <person name="Singh H."/>
            <person name="Kaur M."/>
        </authorList>
    </citation>
    <scope>NUCLEOTIDE SEQUENCE [LARGE SCALE GENOMIC DNA]</scope>
    <source>
        <strain evidence="2 3">SMB1</strain>
    </source>
</reference>
<dbReference type="AlphaFoldDB" id="A0A2W1L9Z4"/>
<protein>
    <submittedName>
        <fullName evidence="2">Glycosyl transferase family 1</fullName>
    </submittedName>
</protein>
<dbReference type="PANTHER" id="PTHR46401:SF2">
    <property type="entry name" value="GLYCOSYLTRANSFERASE WBBK-RELATED"/>
    <property type="match status" value="1"/>
</dbReference>
<evidence type="ECO:0000313" key="2">
    <source>
        <dbReference type="EMBL" id="PZD95569.1"/>
    </source>
</evidence>